<dbReference type="EMBL" id="AGNL01046620">
    <property type="protein sequence ID" value="EJK47799.1"/>
    <property type="molecule type" value="Genomic_DNA"/>
</dbReference>
<reference evidence="2 3" key="1">
    <citation type="journal article" date="2012" name="Genome Biol.">
        <title>Genome and low-iron response of an oceanic diatom adapted to chronic iron limitation.</title>
        <authorList>
            <person name="Lommer M."/>
            <person name="Specht M."/>
            <person name="Roy A.S."/>
            <person name="Kraemer L."/>
            <person name="Andreson R."/>
            <person name="Gutowska M.A."/>
            <person name="Wolf J."/>
            <person name="Bergner S.V."/>
            <person name="Schilhabel M.B."/>
            <person name="Klostermeier U.C."/>
            <person name="Beiko R.G."/>
            <person name="Rosenstiel P."/>
            <person name="Hippler M."/>
            <person name="Laroche J."/>
        </authorList>
    </citation>
    <scope>NUCLEOTIDE SEQUENCE [LARGE SCALE GENOMIC DNA]</scope>
    <source>
        <strain evidence="2 3">CCMP1005</strain>
    </source>
</reference>
<feature type="region of interest" description="Disordered" evidence="1">
    <location>
        <begin position="21"/>
        <end position="64"/>
    </location>
</feature>
<evidence type="ECO:0000313" key="3">
    <source>
        <dbReference type="Proteomes" id="UP000266841"/>
    </source>
</evidence>
<proteinExistence type="predicted"/>
<accession>K0R718</accession>
<keyword evidence="3" id="KW-1185">Reference proteome</keyword>
<sequence length="235" mass="26622">MLLGFRAFLCRSCASHGMPLFISPGAKHDRDDEEDQPRKRQRDEGEDDSEEEKKLPPVPSSPEEYADVARRWYNQHGGAFTSESARRPPASSQLVPVRRNLQVPRPLRRHRHDARHREPHPAPQRHPLWLHQLLQRPPVNEHQLLVHILSLLARQQGTASEEQGSRGLLLLSMSRNDGVETFCMFEVSELERGANGRQVFNAPCGSQKACLTPTSASVWQVATCRVQVFNTPHSA</sequence>
<dbReference type="AlphaFoldDB" id="K0R718"/>
<evidence type="ECO:0000256" key="1">
    <source>
        <dbReference type="SAM" id="MobiDB-lite"/>
    </source>
</evidence>
<name>K0R718_THAOC</name>
<organism evidence="2 3">
    <name type="scientific">Thalassiosira oceanica</name>
    <name type="common">Marine diatom</name>
    <dbReference type="NCBI Taxonomy" id="159749"/>
    <lineage>
        <taxon>Eukaryota</taxon>
        <taxon>Sar</taxon>
        <taxon>Stramenopiles</taxon>
        <taxon>Ochrophyta</taxon>
        <taxon>Bacillariophyta</taxon>
        <taxon>Coscinodiscophyceae</taxon>
        <taxon>Thalassiosirophycidae</taxon>
        <taxon>Thalassiosirales</taxon>
        <taxon>Thalassiosiraceae</taxon>
        <taxon>Thalassiosira</taxon>
    </lineage>
</organism>
<comment type="caution">
    <text evidence="2">The sequence shown here is derived from an EMBL/GenBank/DDBJ whole genome shotgun (WGS) entry which is preliminary data.</text>
</comment>
<gene>
    <name evidence="2" type="ORF">THAOC_33461</name>
</gene>
<feature type="region of interest" description="Disordered" evidence="1">
    <location>
        <begin position="79"/>
        <end position="124"/>
    </location>
</feature>
<feature type="compositionally biased region" description="Basic and acidic residues" evidence="1">
    <location>
        <begin position="26"/>
        <end position="43"/>
    </location>
</feature>
<protein>
    <submittedName>
        <fullName evidence="2">Uncharacterized protein</fullName>
    </submittedName>
</protein>
<dbReference type="Proteomes" id="UP000266841">
    <property type="component" value="Unassembled WGS sequence"/>
</dbReference>
<evidence type="ECO:0000313" key="2">
    <source>
        <dbReference type="EMBL" id="EJK47799.1"/>
    </source>
</evidence>